<dbReference type="PANTHER" id="PTHR45786:SF74">
    <property type="entry name" value="ATP-DEPENDENT DNA HELICASE"/>
    <property type="match status" value="1"/>
</dbReference>
<evidence type="ECO:0000313" key="3">
    <source>
        <dbReference type="Proteomes" id="UP000198211"/>
    </source>
</evidence>
<dbReference type="EMBL" id="NBNE01015205">
    <property type="protein sequence ID" value="OWY93922.1"/>
    <property type="molecule type" value="Genomic_DNA"/>
</dbReference>
<comment type="caution">
    <text evidence="2">The sequence shown here is derived from an EMBL/GenBank/DDBJ whole genome shotgun (WGS) entry which is preliminary data.</text>
</comment>
<dbReference type="AlphaFoldDB" id="A0A225ULF2"/>
<feature type="region of interest" description="Disordered" evidence="1">
    <location>
        <begin position="1"/>
        <end position="21"/>
    </location>
</feature>
<accession>A0A225ULF2</accession>
<sequence>MGDQQRQEVQERDATTTRASRHTMTLDERLELREEEWFRSRSRQYKKGYYYHEDFVPTIIRGKDTVDNRHYISRFLRSGEERRCAECGGWKLDYHPAVKLLESYDSSIRAYNNGSAFTSIGATRSEPLRVDESVTRRGIYNFRVMGTVCHRMGSLLPPPGGKRMFAQIYINDPDSAARVASRIRMTDGLSAEFLSDIWMKLWSSTTLTPNSSCTHAKSVLSAVDQPCRQLEQNVYDAKKKNTRKMNKDMKRIATKMVMCTRGLSILKLTVNFVFMLAMERTQGHTTHQPLPR</sequence>
<name>A0A225ULF2_9STRA</name>
<proteinExistence type="predicted"/>
<keyword evidence="2" id="KW-0347">Helicase</keyword>
<keyword evidence="2" id="KW-0378">Hydrolase</keyword>
<keyword evidence="3" id="KW-1185">Reference proteome</keyword>
<feature type="compositionally biased region" description="Basic and acidic residues" evidence="1">
    <location>
        <begin position="1"/>
        <end position="15"/>
    </location>
</feature>
<dbReference type="PANTHER" id="PTHR45786">
    <property type="entry name" value="DNA BINDING PROTEIN-LIKE"/>
    <property type="match status" value="1"/>
</dbReference>
<evidence type="ECO:0000256" key="1">
    <source>
        <dbReference type="SAM" id="MobiDB-lite"/>
    </source>
</evidence>
<keyword evidence="2" id="KW-0067">ATP-binding</keyword>
<evidence type="ECO:0000313" key="2">
    <source>
        <dbReference type="EMBL" id="OWY93922.1"/>
    </source>
</evidence>
<reference evidence="3" key="1">
    <citation type="submission" date="2017-03" db="EMBL/GenBank/DDBJ databases">
        <title>Phytopthora megakarya and P. palmivora, two closely related causual agents of cacao black pod achieved similar genome size and gene model numbers by different mechanisms.</title>
        <authorList>
            <person name="Ali S."/>
            <person name="Shao J."/>
            <person name="Larry D.J."/>
            <person name="Kronmiller B."/>
            <person name="Shen D."/>
            <person name="Strem M.D."/>
            <person name="Melnick R.L."/>
            <person name="Guiltinan M.J."/>
            <person name="Tyler B.M."/>
            <person name="Meinhardt L.W."/>
            <person name="Bailey B.A."/>
        </authorList>
    </citation>
    <scope>NUCLEOTIDE SEQUENCE [LARGE SCALE GENOMIC DNA]</scope>
    <source>
        <strain evidence="3">zdho120</strain>
    </source>
</reference>
<organism evidence="2 3">
    <name type="scientific">Phytophthora megakarya</name>
    <dbReference type="NCBI Taxonomy" id="4795"/>
    <lineage>
        <taxon>Eukaryota</taxon>
        <taxon>Sar</taxon>
        <taxon>Stramenopiles</taxon>
        <taxon>Oomycota</taxon>
        <taxon>Peronosporomycetes</taxon>
        <taxon>Peronosporales</taxon>
        <taxon>Peronosporaceae</taxon>
        <taxon>Phytophthora</taxon>
    </lineage>
</organism>
<keyword evidence="2" id="KW-0547">Nucleotide-binding</keyword>
<gene>
    <name evidence="2" type="ORF">PHMEG_00036500</name>
</gene>
<dbReference type="OrthoDB" id="2272314at2759"/>
<dbReference type="Proteomes" id="UP000198211">
    <property type="component" value="Unassembled WGS sequence"/>
</dbReference>
<dbReference type="STRING" id="4795.A0A225ULF2"/>
<protein>
    <submittedName>
        <fullName evidence="2">Helitron helicase</fullName>
    </submittedName>
</protein>
<dbReference type="GO" id="GO:0004386">
    <property type="term" value="F:helicase activity"/>
    <property type="evidence" value="ECO:0007669"/>
    <property type="project" value="UniProtKB-KW"/>
</dbReference>